<accession>A0A366JM55</accession>
<name>A0A366JM55_CYTFI</name>
<dbReference type="AlphaFoldDB" id="A0A366JM55"/>
<dbReference type="Proteomes" id="UP000252731">
    <property type="component" value="Unassembled WGS sequence"/>
</dbReference>
<proteinExistence type="predicted"/>
<gene>
    <name evidence="1" type="ORF">DFO70_11778</name>
</gene>
<evidence type="ECO:0000313" key="2">
    <source>
        <dbReference type="Proteomes" id="UP000252731"/>
    </source>
</evidence>
<protein>
    <submittedName>
        <fullName evidence="1">Uncharacterized protein</fullName>
    </submittedName>
</protein>
<dbReference type="EMBL" id="QNSF01000017">
    <property type="protein sequence ID" value="RBP87887.1"/>
    <property type="molecule type" value="Genomic_DNA"/>
</dbReference>
<reference evidence="1 2" key="1">
    <citation type="submission" date="2018-06" db="EMBL/GenBank/DDBJ databases">
        <title>Freshwater and sediment microbial communities from various areas in North America, analyzing microbe dynamics in response to fracking.</title>
        <authorList>
            <person name="Lamendella R."/>
        </authorList>
    </citation>
    <scope>NUCLEOTIDE SEQUENCE [LARGE SCALE GENOMIC DNA]</scope>
    <source>
        <strain evidence="1 2">14_TX</strain>
    </source>
</reference>
<keyword evidence="2" id="KW-1185">Reference proteome</keyword>
<organism evidence="1 2">
    <name type="scientific">Cytobacillus firmus</name>
    <name type="common">Bacillus firmus</name>
    <dbReference type="NCBI Taxonomy" id="1399"/>
    <lineage>
        <taxon>Bacteria</taxon>
        <taxon>Bacillati</taxon>
        <taxon>Bacillota</taxon>
        <taxon>Bacilli</taxon>
        <taxon>Bacillales</taxon>
        <taxon>Bacillaceae</taxon>
        <taxon>Cytobacillus</taxon>
    </lineage>
</organism>
<comment type="caution">
    <text evidence="1">The sequence shown here is derived from an EMBL/GenBank/DDBJ whole genome shotgun (WGS) entry which is preliminary data.</text>
</comment>
<sequence>MDTKGIRKLLELNKEKKAEIDRKKKEVLLKSIRKK</sequence>
<evidence type="ECO:0000313" key="1">
    <source>
        <dbReference type="EMBL" id="RBP87887.1"/>
    </source>
</evidence>